<keyword evidence="5" id="KW-1185">Reference proteome</keyword>
<dbReference type="Pfam" id="PF00990">
    <property type="entry name" value="GGDEF"/>
    <property type="match status" value="1"/>
</dbReference>
<gene>
    <name evidence="4" type="ORF">SAMN03080618_01035</name>
</gene>
<dbReference type="SUPFAM" id="SSF55073">
    <property type="entry name" value="Nucleotide cyclase"/>
    <property type="match status" value="1"/>
</dbReference>
<dbReference type="PANTHER" id="PTHR44757">
    <property type="entry name" value="DIGUANYLATE CYCLASE DGCP"/>
    <property type="match status" value="1"/>
</dbReference>
<dbReference type="Pfam" id="PF20973">
    <property type="entry name" value="VUPS"/>
    <property type="match status" value="1"/>
</dbReference>
<dbReference type="NCBIfam" id="TIGR00254">
    <property type="entry name" value="GGDEF"/>
    <property type="match status" value="1"/>
</dbReference>
<dbReference type="InterPro" id="IPR052155">
    <property type="entry name" value="Biofilm_reg_signaling"/>
</dbReference>
<feature type="domain" description="GGDEF" evidence="3">
    <location>
        <begin position="400"/>
        <end position="535"/>
    </location>
</feature>
<dbReference type="Pfam" id="PF00563">
    <property type="entry name" value="EAL"/>
    <property type="match status" value="1"/>
</dbReference>
<dbReference type="AlphaFoldDB" id="A0A1I3JXK3"/>
<dbReference type="RefSeq" id="WP_175556637.1">
    <property type="nucleotide sequence ID" value="NZ_FORF01000004.1"/>
</dbReference>
<dbReference type="InterPro" id="IPR000014">
    <property type="entry name" value="PAS"/>
</dbReference>
<dbReference type="Pfam" id="PF13188">
    <property type="entry name" value="PAS_8"/>
    <property type="match status" value="1"/>
</dbReference>
<dbReference type="SUPFAM" id="SSF55785">
    <property type="entry name" value="PYP-like sensor domain (PAS domain)"/>
    <property type="match status" value="1"/>
</dbReference>
<dbReference type="FunFam" id="3.20.20.450:FF:000001">
    <property type="entry name" value="Cyclic di-GMP phosphodiesterase yahA"/>
    <property type="match status" value="1"/>
</dbReference>
<proteinExistence type="predicted"/>
<dbReference type="InterPro" id="IPR043128">
    <property type="entry name" value="Rev_trsase/Diguanyl_cyclase"/>
</dbReference>
<evidence type="ECO:0000256" key="1">
    <source>
        <dbReference type="SAM" id="Phobius"/>
    </source>
</evidence>
<dbReference type="CDD" id="cd01948">
    <property type="entry name" value="EAL"/>
    <property type="match status" value="1"/>
</dbReference>
<dbReference type="InterPro" id="IPR035919">
    <property type="entry name" value="EAL_sf"/>
</dbReference>
<evidence type="ECO:0000259" key="2">
    <source>
        <dbReference type="PROSITE" id="PS50883"/>
    </source>
</evidence>
<evidence type="ECO:0000259" key="3">
    <source>
        <dbReference type="PROSITE" id="PS50887"/>
    </source>
</evidence>
<name>A0A1I3JXK3_9HYPH</name>
<feature type="domain" description="EAL" evidence="2">
    <location>
        <begin position="544"/>
        <end position="798"/>
    </location>
</feature>
<reference evidence="5" key="1">
    <citation type="submission" date="2016-10" db="EMBL/GenBank/DDBJ databases">
        <authorList>
            <person name="Varghese N."/>
            <person name="Submissions S."/>
        </authorList>
    </citation>
    <scope>NUCLEOTIDE SEQUENCE [LARGE SCALE GENOMIC DNA]</scope>
    <source>
        <strain evidence="5">DSM 21857</strain>
    </source>
</reference>
<dbReference type="CDD" id="cd01949">
    <property type="entry name" value="GGDEF"/>
    <property type="match status" value="1"/>
</dbReference>
<dbReference type="InterPro" id="IPR035965">
    <property type="entry name" value="PAS-like_dom_sf"/>
</dbReference>
<protein>
    <submittedName>
        <fullName evidence="4">Diguanylate cyclase (GGDEF) domain-containing protein</fullName>
    </submittedName>
</protein>
<feature type="transmembrane region" description="Helical" evidence="1">
    <location>
        <begin position="6"/>
        <end position="24"/>
    </location>
</feature>
<organism evidence="4 5">
    <name type="scientific">Aquamicrobium aerolatum DSM 21857</name>
    <dbReference type="NCBI Taxonomy" id="1121003"/>
    <lineage>
        <taxon>Bacteria</taxon>
        <taxon>Pseudomonadati</taxon>
        <taxon>Pseudomonadota</taxon>
        <taxon>Alphaproteobacteria</taxon>
        <taxon>Hyphomicrobiales</taxon>
        <taxon>Phyllobacteriaceae</taxon>
        <taxon>Aerobium</taxon>
    </lineage>
</organism>
<dbReference type="Gene3D" id="3.20.20.450">
    <property type="entry name" value="EAL domain"/>
    <property type="match status" value="1"/>
</dbReference>
<feature type="transmembrane region" description="Helical" evidence="1">
    <location>
        <begin position="31"/>
        <end position="51"/>
    </location>
</feature>
<dbReference type="SUPFAM" id="SSF141868">
    <property type="entry name" value="EAL domain-like"/>
    <property type="match status" value="1"/>
</dbReference>
<evidence type="ECO:0000313" key="4">
    <source>
        <dbReference type="EMBL" id="SFI64675.1"/>
    </source>
</evidence>
<keyword evidence="1" id="KW-0812">Transmembrane</keyword>
<evidence type="ECO:0000313" key="5">
    <source>
        <dbReference type="Proteomes" id="UP000242763"/>
    </source>
</evidence>
<accession>A0A1I3JXK3</accession>
<dbReference type="PANTHER" id="PTHR44757:SF2">
    <property type="entry name" value="BIOFILM ARCHITECTURE MAINTENANCE PROTEIN MBAA"/>
    <property type="match status" value="1"/>
</dbReference>
<sequence length="802" mass="89126">MAPLLTLQFIALSLFPLYFTTLPAPMRRVHFYVYIALVLLIGGFMGNVYSVPIADGAVISGGNLCYGAFMMASVMFVWVERDTFILRHLVRLVIFVNIFKIVFAFLTQALLRADGVINTHNVPPDMFEASTYLIVVGGVLIIAELLILLFIFEAAKKKISSPLANGAIYILAFILVLVLDGFAFFFIAFGVGSEIVAIVFGGIPGKVLMATAFSIPLGLFMFWQREAFVDYLESDVVRWRLLTSSSAALIREMARKDEEVQRGAAVFRNSSEGLAIVDASGALLRANLAFRKMLGIDPEAKDVSNAFWYANKPLNLPKTLGARWRNEVTFGRDQQSVGILSIVPVEGESGPRDTHVFSLADISKQKHTQERLEYLVLHDQLTGLPNRRFLDQHLSGLQETPHIFIAVDLDRFRDINDSYGHGAGDRVLQVIGERLDTLRTTHLGEGDVLCNIGADAFVFVVRSRDRKFVERITEDIQRAIEQTIHIDDSLAVFTTVTIGVSYQDIEQNGDALLEANTALYAAKRKRRGSIGVYHHGLSGETQKKMELSLKLKNALADNLLDVHYQPQFDTVSRKLRGMEALARWTDPELGVISPGDFIPVAEATGLIEVLGEYVLERACQDGRRWLQDGHPPITVSVNISASQLRFGRFASVLPRTLERTGFPARQLEIEITESSYIEREEEVTPLLHKLREMGVSIAIDDFGTGYSSLAYLRDMPCDYIKIDRSFITDIPHDAKQCNLTSAIIGLAKSMSFKVVAEGVETKEQLDFLAAQGCDLVQGYYFAPALPKNELEALLERAEKGAG</sequence>
<dbReference type="SMART" id="SM00267">
    <property type="entry name" value="GGDEF"/>
    <property type="match status" value="1"/>
</dbReference>
<dbReference type="STRING" id="1121003.SAMN03080618_01035"/>
<dbReference type="InterPro" id="IPR048533">
    <property type="entry name" value="VUPS"/>
</dbReference>
<dbReference type="InterPro" id="IPR029787">
    <property type="entry name" value="Nucleotide_cyclase"/>
</dbReference>
<feature type="transmembrane region" description="Helical" evidence="1">
    <location>
        <begin position="131"/>
        <end position="155"/>
    </location>
</feature>
<keyword evidence="1" id="KW-0472">Membrane</keyword>
<dbReference type="Gene3D" id="3.30.70.270">
    <property type="match status" value="1"/>
</dbReference>
<dbReference type="PROSITE" id="PS50887">
    <property type="entry name" value="GGDEF"/>
    <property type="match status" value="1"/>
</dbReference>
<dbReference type="PROSITE" id="PS50883">
    <property type="entry name" value="EAL"/>
    <property type="match status" value="1"/>
</dbReference>
<dbReference type="Gene3D" id="3.30.450.20">
    <property type="entry name" value="PAS domain"/>
    <property type="match status" value="1"/>
</dbReference>
<dbReference type="InterPro" id="IPR001633">
    <property type="entry name" value="EAL_dom"/>
</dbReference>
<dbReference type="InterPro" id="IPR000160">
    <property type="entry name" value="GGDEF_dom"/>
</dbReference>
<feature type="transmembrane region" description="Helical" evidence="1">
    <location>
        <begin position="89"/>
        <end position="111"/>
    </location>
</feature>
<dbReference type="EMBL" id="FORF01000004">
    <property type="protein sequence ID" value="SFI64675.1"/>
    <property type="molecule type" value="Genomic_DNA"/>
</dbReference>
<feature type="transmembrane region" description="Helical" evidence="1">
    <location>
        <begin position="57"/>
        <end position="77"/>
    </location>
</feature>
<keyword evidence="1" id="KW-1133">Transmembrane helix</keyword>
<dbReference type="Proteomes" id="UP000242763">
    <property type="component" value="Unassembled WGS sequence"/>
</dbReference>
<dbReference type="SMART" id="SM00052">
    <property type="entry name" value="EAL"/>
    <property type="match status" value="1"/>
</dbReference>
<feature type="transmembrane region" description="Helical" evidence="1">
    <location>
        <begin position="167"/>
        <end position="189"/>
    </location>
</feature>